<evidence type="ECO:0000313" key="2">
    <source>
        <dbReference type="EMBL" id="TKR96567.1"/>
    </source>
</evidence>
<proteinExistence type="predicted"/>
<dbReference type="EMBL" id="AZBU02000002">
    <property type="protein sequence ID" value="TKR96567.1"/>
    <property type="molecule type" value="Genomic_DNA"/>
</dbReference>
<sequence>MTLATDCGLAPQRVNCKQCRRRWNNNRCRVAIRFVIRIQIFGLIWVPVLSMECRLWKHSEKRHLKL</sequence>
<name>A0A4U5PIP0_STECR</name>
<feature type="transmembrane region" description="Helical" evidence="1">
    <location>
        <begin position="30"/>
        <end position="48"/>
    </location>
</feature>
<keyword evidence="1" id="KW-0812">Transmembrane</keyword>
<accession>A0A4U5PIP0</accession>
<keyword evidence="1" id="KW-0472">Membrane</keyword>
<dbReference type="Proteomes" id="UP000298663">
    <property type="component" value="Unassembled WGS sequence"/>
</dbReference>
<protein>
    <submittedName>
        <fullName evidence="2">Uncharacterized protein</fullName>
    </submittedName>
</protein>
<organism evidence="2 3">
    <name type="scientific">Steinernema carpocapsae</name>
    <name type="common">Entomopathogenic nematode</name>
    <dbReference type="NCBI Taxonomy" id="34508"/>
    <lineage>
        <taxon>Eukaryota</taxon>
        <taxon>Metazoa</taxon>
        <taxon>Ecdysozoa</taxon>
        <taxon>Nematoda</taxon>
        <taxon>Chromadorea</taxon>
        <taxon>Rhabditida</taxon>
        <taxon>Tylenchina</taxon>
        <taxon>Panagrolaimomorpha</taxon>
        <taxon>Strongyloidoidea</taxon>
        <taxon>Steinernematidae</taxon>
        <taxon>Steinernema</taxon>
    </lineage>
</organism>
<comment type="caution">
    <text evidence="2">The sequence shown here is derived from an EMBL/GenBank/DDBJ whole genome shotgun (WGS) entry which is preliminary data.</text>
</comment>
<gene>
    <name evidence="2" type="ORF">L596_010568</name>
</gene>
<keyword evidence="1" id="KW-1133">Transmembrane helix</keyword>
<evidence type="ECO:0000256" key="1">
    <source>
        <dbReference type="SAM" id="Phobius"/>
    </source>
</evidence>
<keyword evidence="3" id="KW-1185">Reference proteome</keyword>
<evidence type="ECO:0000313" key="3">
    <source>
        <dbReference type="Proteomes" id="UP000298663"/>
    </source>
</evidence>
<dbReference type="AlphaFoldDB" id="A0A4U5PIP0"/>
<reference evidence="2 3" key="1">
    <citation type="journal article" date="2015" name="Genome Biol.">
        <title>Comparative genomics of Steinernema reveals deeply conserved gene regulatory networks.</title>
        <authorList>
            <person name="Dillman A.R."/>
            <person name="Macchietto M."/>
            <person name="Porter C.F."/>
            <person name="Rogers A."/>
            <person name="Williams B."/>
            <person name="Antoshechkin I."/>
            <person name="Lee M.M."/>
            <person name="Goodwin Z."/>
            <person name="Lu X."/>
            <person name="Lewis E.E."/>
            <person name="Goodrich-Blair H."/>
            <person name="Stock S.P."/>
            <person name="Adams B.J."/>
            <person name="Sternberg P.W."/>
            <person name="Mortazavi A."/>
        </authorList>
    </citation>
    <scope>NUCLEOTIDE SEQUENCE [LARGE SCALE GENOMIC DNA]</scope>
    <source>
        <strain evidence="2 3">ALL</strain>
    </source>
</reference>
<reference evidence="2 3" key="2">
    <citation type="journal article" date="2019" name="G3 (Bethesda)">
        <title>Hybrid Assembly of the Genome of the Entomopathogenic Nematode Steinernema carpocapsae Identifies the X-Chromosome.</title>
        <authorList>
            <person name="Serra L."/>
            <person name="Macchietto M."/>
            <person name="Macias-Munoz A."/>
            <person name="McGill C.J."/>
            <person name="Rodriguez I.M."/>
            <person name="Rodriguez B."/>
            <person name="Murad R."/>
            <person name="Mortazavi A."/>
        </authorList>
    </citation>
    <scope>NUCLEOTIDE SEQUENCE [LARGE SCALE GENOMIC DNA]</scope>
    <source>
        <strain evidence="2 3">ALL</strain>
    </source>
</reference>